<dbReference type="EMBL" id="CP157960">
    <property type="protein sequence ID" value="XBT93778.1"/>
    <property type="molecule type" value="Genomic_DNA"/>
</dbReference>
<dbReference type="GO" id="GO:0008168">
    <property type="term" value="F:methyltransferase activity"/>
    <property type="evidence" value="ECO:0007669"/>
    <property type="project" value="UniProtKB-KW"/>
</dbReference>
<dbReference type="GO" id="GO:0032259">
    <property type="term" value="P:methylation"/>
    <property type="evidence" value="ECO:0007669"/>
    <property type="project" value="UniProtKB-KW"/>
</dbReference>
<keyword evidence="1" id="KW-0489">Methyltransferase</keyword>
<reference evidence="1" key="1">
    <citation type="submission" date="2024-06" db="EMBL/GenBank/DDBJ databases">
        <authorList>
            <person name="Li T."/>
            <person name="Gao R."/>
        </authorList>
    </citation>
    <scope>NUCLEOTIDE SEQUENCE</scope>
    <source>
        <strain evidence="1">ZPR3</strain>
    </source>
</reference>
<name>A0AAU7RUI3_9HYPH</name>
<protein>
    <submittedName>
        <fullName evidence="1">Class I SAM-dependent methyltransferase</fullName>
        <ecNumber evidence="1">2.1.1.-</ecNumber>
    </submittedName>
</protein>
<dbReference type="EC" id="2.1.1.-" evidence="1"/>
<dbReference type="AlphaFoldDB" id="A0AAU7RUI3"/>
<dbReference type="Gene3D" id="3.40.50.150">
    <property type="entry name" value="Vaccinia Virus protein VP39"/>
    <property type="match status" value="1"/>
</dbReference>
<gene>
    <name evidence="1" type="ORF">ABM479_04710</name>
</gene>
<keyword evidence="1" id="KW-0808">Transferase</keyword>
<sequence length="278" mass="31517">MLGFSKRSQKKASKSPLEIFDQYEQGRPAHQNAINALQGWNCAFPPEFGLNAGNLPLYADDRIDWALRTFGSIEGRIVLEVGPLEGMHTHMLNCHRPARIDAIEANRLCFLRCLVTKQILNIDTASFMLGDIQTWLTEGEEIYDFALASGVLYHMADPGEFLRLLAKRSNAVFIWTHFVLEDAMPEGDVRWLPFSGKVETKLIDSVAVRYYERSYHHANANASFCGGMKDRHFWMHRDDILMLLRTFGFNDVVIRDENLSHPGGPSFSLLARKAPSDA</sequence>
<dbReference type="CDD" id="cd02440">
    <property type="entry name" value="AdoMet_MTases"/>
    <property type="match status" value="1"/>
</dbReference>
<proteinExistence type="predicted"/>
<evidence type="ECO:0000313" key="1">
    <source>
        <dbReference type="EMBL" id="XBT93778.1"/>
    </source>
</evidence>
<accession>A0AAU7RUI3</accession>
<dbReference type="InterPro" id="IPR029063">
    <property type="entry name" value="SAM-dependent_MTases_sf"/>
</dbReference>
<dbReference type="SUPFAM" id="SSF53335">
    <property type="entry name" value="S-adenosyl-L-methionine-dependent methyltransferases"/>
    <property type="match status" value="1"/>
</dbReference>
<organism evidence="1">
    <name type="scientific">Rhizobium sp. ZPR3</name>
    <dbReference type="NCBI Taxonomy" id="3158967"/>
    <lineage>
        <taxon>Bacteria</taxon>
        <taxon>Pseudomonadati</taxon>
        <taxon>Pseudomonadota</taxon>
        <taxon>Alphaproteobacteria</taxon>
        <taxon>Hyphomicrobiales</taxon>
        <taxon>Rhizobiaceae</taxon>
        <taxon>Rhizobium/Agrobacterium group</taxon>
        <taxon>Rhizobium</taxon>
    </lineage>
</organism>
<dbReference type="RefSeq" id="WP_349957924.1">
    <property type="nucleotide sequence ID" value="NZ_CP157960.1"/>
</dbReference>